<dbReference type="Proteomes" id="UP000675881">
    <property type="component" value="Chromosome 10"/>
</dbReference>
<dbReference type="InterPro" id="IPR000731">
    <property type="entry name" value="SSD"/>
</dbReference>
<feature type="compositionally biased region" description="Polar residues" evidence="7">
    <location>
        <begin position="765"/>
        <end position="789"/>
    </location>
</feature>
<proteinExistence type="inferred from homology"/>
<evidence type="ECO:0000256" key="6">
    <source>
        <dbReference type="ARBA" id="ARBA00038046"/>
    </source>
</evidence>
<evidence type="ECO:0000256" key="4">
    <source>
        <dbReference type="ARBA" id="ARBA00023136"/>
    </source>
</evidence>
<keyword evidence="2 8" id="KW-0812">Transmembrane</keyword>
<evidence type="ECO:0000256" key="1">
    <source>
        <dbReference type="ARBA" id="ARBA00004141"/>
    </source>
</evidence>
<comment type="similarity">
    <text evidence="6">Belongs to the dispatched family.</text>
</comment>
<feature type="compositionally biased region" description="Low complexity" evidence="7">
    <location>
        <begin position="109"/>
        <end position="120"/>
    </location>
</feature>
<dbReference type="PANTHER" id="PTHR45951:SF3">
    <property type="entry name" value="PROTEIN DISPATCHED"/>
    <property type="match status" value="1"/>
</dbReference>
<feature type="transmembrane region" description="Helical" evidence="8">
    <location>
        <begin position="643"/>
        <end position="665"/>
    </location>
</feature>
<keyword evidence="4 8" id="KW-0472">Membrane</keyword>
<feature type="compositionally biased region" description="Basic and acidic residues" evidence="7">
    <location>
        <begin position="833"/>
        <end position="844"/>
    </location>
</feature>
<dbReference type="GO" id="GO:0022857">
    <property type="term" value="F:transmembrane transporter activity"/>
    <property type="evidence" value="ECO:0007669"/>
    <property type="project" value="TreeGrafter"/>
</dbReference>
<feature type="transmembrane region" description="Helical" evidence="8">
    <location>
        <begin position="12"/>
        <end position="39"/>
    </location>
</feature>
<dbReference type="GO" id="GO:0016020">
    <property type="term" value="C:membrane"/>
    <property type="evidence" value="ECO:0007669"/>
    <property type="project" value="UniProtKB-SubCell"/>
</dbReference>
<dbReference type="OrthoDB" id="193905at2759"/>
<organism evidence="9 10">
    <name type="scientific">Lepeophtheirus salmonis</name>
    <name type="common">Salmon louse</name>
    <name type="synonym">Caligus salmonis</name>
    <dbReference type="NCBI Taxonomy" id="72036"/>
    <lineage>
        <taxon>Eukaryota</taxon>
        <taxon>Metazoa</taxon>
        <taxon>Ecdysozoa</taxon>
        <taxon>Arthropoda</taxon>
        <taxon>Crustacea</taxon>
        <taxon>Multicrustacea</taxon>
        <taxon>Hexanauplia</taxon>
        <taxon>Copepoda</taxon>
        <taxon>Siphonostomatoida</taxon>
        <taxon>Caligidae</taxon>
        <taxon>Lepeophtheirus</taxon>
    </lineage>
</organism>
<comment type="subcellular location">
    <subcellularLocation>
        <location evidence="1">Membrane</location>
        <topology evidence="1">Multi-pass membrane protein</topology>
    </subcellularLocation>
</comment>
<feature type="region of interest" description="Disordered" evidence="7">
    <location>
        <begin position="90"/>
        <end position="126"/>
    </location>
</feature>
<feature type="region of interest" description="Disordered" evidence="7">
    <location>
        <begin position="808"/>
        <end position="847"/>
    </location>
</feature>
<evidence type="ECO:0000256" key="3">
    <source>
        <dbReference type="ARBA" id="ARBA00022989"/>
    </source>
</evidence>
<keyword evidence="10" id="KW-1185">Reference proteome</keyword>
<accession>A0A7R8CJG0</accession>
<feature type="compositionally biased region" description="Basic and acidic residues" evidence="7">
    <location>
        <begin position="927"/>
        <end position="941"/>
    </location>
</feature>
<feature type="compositionally biased region" description="Basic residues" evidence="7">
    <location>
        <begin position="93"/>
        <end position="103"/>
    </location>
</feature>
<keyword evidence="5" id="KW-0325">Glycoprotein</keyword>
<feature type="transmembrane region" description="Helical" evidence="8">
    <location>
        <begin position="208"/>
        <end position="227"/>
    </location>
</feature>
<feature type="compositionally biased region" description="Pro residues" evidence="7">
    <location>
        <begin position="817"/>
        <end position="826"/>
    </location>
</feature>
<reference evidence="9" key="1">
    <citation type="submission" date="2021-02" db="EMBL/GenBank/DDBJ databases">
        <authorList>
            <person name="Bekaert M."/>
        </authorList>
    </citation>
    <scope>NUCLEOTIDE SEQUENCE</scope>
    <source>
        <strain evidence="9">IoA-00</strain>
    </source>
</reference>
<feature type="region of interest" description="Disordered" evidence="7">
    <location>
        <begin position="927"/>
        <end position="1000"/>
    </location>
</feature>
<feature type="transmembrane region" description="Helical" evidence="8">
    <location>
        <begin position="573"/>
        <end position="595"/>
    </location>
</feature>
<protein>
    <submittedName>
        <fullName evidence="9">(salmon louse) hypothetical protein</fullName>
    </submittedName>
</protein>
<dbReference type="InterPro" id="IPR052081">
    <property type="entry name" value="Dispatched_Hh_regulator"/>
</dbReference>
<dbReference type="Gene3D" id="1.20.1640.10">
    <property type="entry name" value="Multidrug efflux transporter AcrB transmembrane domain"/>
    <property type="match status" value="2"/>
</dbReference>
<evidence type="ECO:0000256" key="5">
    <source>
        <dbReference type="ARBA" id="ARBA00023180"/>
    </source>
</evidence>
<evidence type="ECO:0000256" key="8">
    <source>
        <dbReference type="SAM" id="Phobius"/>
    </source>
</evidence>
<dbReference type="AlphaFoldDB" id="A0A7R8CJG0"/>
<feature type="transmembrane region" description="Helical" evidence="8">
    <location>
        <begin position="544"/>
        <end position="567"/>
    </location>
</feature>
<dbReference type="EMBL" id="HG994589">
    <property type="protein sequence ID" value="CAF2792432.1"/>
    <property type="molecule type" value="Genomic_DNA"/>
</dbReference>
<name>A0A7R8CJG0_LEPSM</name>
<gene>
    <name evidence="9" type="ORF">LSAA_2365</name>
</gene>
<feature type="transmembrane region" description="Helical" evidence="8">
    <location>
        <begin position="288"/>
        <end position="306"/>
    </location>
</feature>
<dbReference type="GO" id="GO:0007224">
    <property type="term" value="P:smoothened signaling pathway"/>
    <property type="evidence" value="ECO:0007669"/>
    <property type="project" value="TreeGrafter"/>
</dbReference>
<dbReference type="Pfam" id="PF12349">
    <property type="entry name" value="Sterol-sensing"/>
    <property type="match status" value="1"/>
</dbReference>
<dbReference type="SUPFAM" id="SSF82866">
    <property type="entry name" value="Multidrug efflux transporter AcrB transmembrane domain"/>
    <property type="match status" value="2"/>
</dbReference>
<evidence type="ECO:0000313" key="10">
    <source>
        <dbReference type="Proteomes" id="UP000675881"/>
    </source>
</evidence>
<evidence type="ECO:0000256" key="7">
    <source>
        <dbReference type="SAM" id="MobiDB-lite"/>
    </source>
</evidence>
<feature type="region of interest" description="Disordered" evidence="7">
    <location>
        <begin position="748"/>
        <end position="789"/>
    </location>
</feature>
<sequence>MLFNKIYSRYLRLLAVYPLFLMIFISLTSIASIVASLLLHPLPDFSEPQAGFETRGTDISSRIIAWDNLIDSVSHLGPLTSNPMEWRRVTSLPRKRRKKKSKKKESVLRLRSSSSGSPSKKLLRRKRRNEDSVLSRIWDHKDIGWLCGVGSDDTFIMVKSWNLHRDQELESRLRSSISSSMLSIFVTSLTTSGAFLVSYVSNITSIKCFSLFASIAIMCNFFLMLSWTPACLSFQYKYLSCTTKKSQIPKSDDTPKDRNFISFIRKIKDWIQIFFEKILPYFVIRPRFFWILSFGTLGIVSLFIVLHSPGLKLPDKERFRLFPRDHPFERYDSEFRSMFGFELAVSRESNLKLPLTFVWGVKPKDNGNQLDPGNKGNLELDPFFDITAPESQRWLLQFCVQLRRQSFYSSPSRCEDGLTEENRYPCCQKSKFPFEKSIFQKCLLQSIENLYTTPTDFWIPSMAGPKFNITNHHVSAVIIEYDSDILFSFSHEEMKKFYDRVNSWFENEIMPYAPPEMKGGFFSESPRVFDVQKLIESGNAQTPLLALFCALNVANIIFGTLALLVLLGWKLNILESVAVTITVGLSADFALHYGVSYVPPGAKSDIEIRVIQSLSNMAGPVSMAALTTLCSGITLIPTRVLPYIQIGTFIIVVMSVSWTYSTFFLQSLIRTYGTGSQLQCERSQKNKFNMSNGGSQVPIEPHHLNSIRPKKSTHVPVPPVVPRGDPCASILKVSLVKYEKEPVRNGYGNCNNIRKSKKNHVHLDGTSTLPSPRSSLKVKTQSQSADKDVTQSLTKLCTALVHSEVIDRTADKSQAPSCPPPPPPPPKKNKTAKYKEENESKVEENPTTWKPASHLSYFCFFVNDDGEIVSEKERRARLDNTGNHQSPKDFTRMLLQRHRHVTDSAVSRSEINLAEVMMSCQKMVIKGKMDSENPRESDTKNPSESIPEDIEEAEQEEEDEEQEGGSWNFFRRHPSTSTILFTDDSYDPKPILPNKTPDTPDIWIPRTILKA</sequence>
<dbReference type="PROSITE" id="PS50156">
    <property type="entry name" value="SSD"/>
    <property type="match status" value="1"/>
</dbReference>
<evidence type="ECO:0000313" key="9">
    <source>
        <dbReference type="EMBL" id="CAF2792432.1"/>
    </source>
</evidence>
<dbReference type="PANTHER" id="PTHR45951">
    <property type="entry name" value="PROTEIN DISPATCHED-RELATED"/>
    <property type="match status" value="1"/>
</dbReference>
<evidence type="ECO:0000256" key="2">
    <source>
        <dbReference type="ARBA" id="ARBA00022692"/>
    </source>
</evidence>
<feature type="transmembrane region" description="Helical" evidence="8">
    <location>
        <begin position="181"/>
        <end position="201"/>
    </location>
</feature>
<keyword evidence="3 8" id="KW-1133">Transmembrane helix</keyword>
<dbReference type="InterPro" id="IPR053958">
    <property type="entry name" value="HMGCR/SNAP/NPC1-like_SSD"/>
</dbReference>
<feature type="compositionally biased region" description="Acidic residues" evidence="7">
    <location>
        <begin position="946"/>
        <end position="963"/>
    </location>
</feature>